<reference evidence="18 19" key="1">
    <citation type="submission" date="2017-04" db="EMBL/GenBank/DDBJ databases">
        <authorList>
            <person name="Afonso C.L."/>
            <person name="Miller P.J."/>
            <person name="Scott M.A."/>
            <person name="Spackman E."/>
            <person name="Goraichik I."/>
            <person name="Dimitrov K.M."/>
            <person name="Suarez D.L."/>
            <person name="Swayne D.E."/>
        </authorList>
    </citation>
    <scope>NUCLEOTIDE SEQUENCE [LARGE SCALE GENOMIC DNA]</scope>
    <source>
        <strain evidence="18 19">DSM 5090</strain>
    </source>
</reference>
<dbReference type="SFLD" id="SFLDS00029">
    <property type="entry name" value="Radical_SAM"/>
    <property type="match status" value="1"/>
</dbReference>
<comment type="similarity">
    <text evidence="14">Belongs to the methylthiotransferase family. MtaB subfamily.</text>
</comment>
<dbReference type="PANTHER" id="PTHR11918:SF45">
    <property type="entry name" value="THREONYLCARBAMOYLADENOSINE TRNA METHYLTHIOTRANSFERASE"/>
    <property type="match status" value="1"/>
</dbReference>
<feature type="domain" description="MTTase N-terminal" evidence="16">
    <location>
        <begin position="2"/>
        <end position="114"/>
    </location>
</feature>
<dbReference type="InterPro" id="IPR006638">
    <property type="entry name" value="Elp3/MiaA/NifB-like_rSAM"/>
</dbReference>
<name>A0A1W2D8I8_9FIRM</name>
<evidence type="ECO:0000256" key="5">
    <source>
        <dbReference type="ARBA" id="ARBA00022490"/>
    </source>
</evidence>
<sequence length="440" mass="48564">MPQVAFTTLGCKVNQYETEVMEGLFKARGYEVVSFSEQADVYVINTCSVTNLGEKKSRQLIRRANRQNAGAIIAVAGCYSQVSPGQVAQIPGVDVIVGTQDRAQIVELVESAAANNRTAQLNAVTDIMQAREFEDIPLFSIPGRTRAFFKIQEGCTNFCTYCIIPYARGPLRSRPLASIAAETEKLVAAGFTEIVLTGIHLGAFGRDLANVGTKVTLTDALETVLAAGGSRLMRLRLGSLESVEVSDRLISIMQTDKRLCPHLHLPLQSGDDRILKAMNRHYTTSQYRDLIAGIKVQVPEIAITTDIIVGFPGETDEMFESTLAFVNTMAFAKIHVFPYSRRTGTPAAEFSAQVPEVEKKRRVQQLQQIADRQTEEFHKSFTDQMLDVLVEATETKGIISGLTGNYIRVYTRGSQEDNGKIRSVQLEGLYQDGLWGRIVE</sequence>
<dbReference type="SUPFAM" id="SSF102114">
    <property type="entry name" value="Radical SAM enzymes"/>
    <property type="match status" value="1"/>
</dbReference>
<keyword evidence="5" id="KW-0963">Cytoplasm</keyword>
<protein>
    <recommendedName>
        <fullName evidence="15">Threonylcarbamoyladenosine tRNA methylthiotransferase MtaB</fullName>
        <ecNumber evidence="3">2.8.4.5</ecNumber>
    </recommendedName>
    <alternativeName>
        <fullName evidence="12">tRNA-t(6)A37 methylthiotransferase</fullName>
    </alternativeName>
</protein>
<evidence type="ECO:0000256" key="10">
    <source>
        <dbReference type="ARBA" id="ARBA00023004"/>
    </source>
</evidence>
<keyword evidence="4" id="KW-0004">4Fe-4S</keyword>
<dbReference type="AlphaFoldDB" id="A0A1W2D8I8"/>
<evidence type="ECO:0000259" key="16">
    <source>
        <dbReference type="PROSITE" id="PS51449"/>
    </source>
</evidence>
<keyword evidence="9" id="KW-0479">Metal-binding</keyword>
<evidence type="ECO:0000259" key="17">
    <source>
        <dbReference type="PROSITE" id="PS51918"/>
    </source>
</evidence>
<comment type="cofactor">
    <cofactor evidence="1">
        <name>[4Fe-4S] cluster</name>
        <dbReference type="ChEBI" id="CHEBI:49883"/>
    </cofactor>
</comment>
<dbReference type="Pfam" id="PF04055">
    <property type="entry name" value="Radical_SAM"/>
    <property type="match status" value="1"/>
</dbReference>
<dbReference type="SFLD" id="SFLDG01061">
    <property type="entry name" value="methylthiotransferase"/>
    <property type="match status" value="1"/>
</dbReference>
<dbReference type="SFLD" id="SFLDG01082">
    <property type="entry name" value="B12-binding_domain_containing"/>
    <property type="match status" value="1"/>
</dbReference>
<evidence type="ECO:0000256" key="13">
    <source>
        <dbReference type="ARBA" id="ARBA00051661"/>
    </source>
</evidence>
<dbReference type="NCBIfam" id="TIGR01579">
    <property type="entry name" value="MiaB-like-C"/>
    <property type="match status" value="1"/>
</dbReference>
<dbReference type="NCBIfam" id="TIGR00089">
    <property type="entry name" value="MiaB/RimO family radical SAM methylthiotransferase"/>
    <property type="match status" value="1"/>
</dbReference>
<keyword evidence="19" id="KW-1185">Reference proteome</keyword>
<dbReference type="GO" id="GO:0051539">
    <property type="term" value="F:4 iron, 4 sulfur cluster binding"/>
    <property type="evidence" value="ECO:0007669"/>
    <property type="project" value="UniProtKB-KW"/>
</dbReference>
<organism evidence="18 19">
    <name type="scientific">Sporomusa malonica</name>
    <dbReference type="NCBI Taxonomy" id="112901"/>
    <lineage>
        <taxon>Bacteria</taxon>
        <taxon>Bacillati</taxon>
        <taxon>Bacillota</taxon>
        <taxon>Negativicutes</taxon>
        <taxon>Selenomonadales</taxon>
        <taxon>Sporomusaceae</taxon>
        <taxon>Sporomusa</taxon>
    </lineage>
</organism>
<dbReference type="Gene3D" id="3.80.30.20">
    <property type="entry name" value="tm_1862 like domain"/>
    <property type="match status" value="1"/>
</dbReference>
<evidence type="ECO:0000256" key="6">
    <source>
        <dbReference type="ARBA" id="ARBA00022679"/>
    </source>
</evidence>
<dbReference type="Gene3D" id="3.40.50.12160">
    <property type="entry name" value="Methylthiotransferase, N-terminal domain"/>
    <property type="match status" value="1"/>
</dbReference>
<evidence type="ECO:0000313" key="18">
    <source>
        <dbReference type="EMBL" id="SMC93789.1"/>
    </source>
</evidence>
<dbReference type="InterPro" id="IPR038135">
    <property type="entry name" value="Methylthiotransferase_N_sf"/>
</dbReference>
<dbReference type="PROSITE" id="PS51449">
    <property type="entry name" value="MTTASE_N"/>
    <property type="match status" value="1"/>
</dbReference>
<comment type="function">
    <text evidence="2">Catalyzes the methylthiolation of N6-threonylcarbamoyladenosine (t(6)A), leading to the formation of 2-methylthio-N6-threonylcarbamoyladenosine (ms(2)t(6)A) at position 37 in tRNAs that read codons beginning with adenine.</text>
</comment>
<evidence type="ECO:0000313" key="19">
    <source>
        <dbReference type="Proteomes" id="UP000192738"/>
    </source>
</evidence>
<evidence type="ECO:0000256" key="15">
    <source>
        <dbReference type="ARBA" id="ARBA00069898"/>
    </source>
</evidence>
<comment type="catalytic activity">
    <reaction evidence="13">
        <text>N(6)-L-threonylcarbamoyladenosine(37) in tRNA + (sulfur carrier)-SH + AH2 + 2 S-adenosyl-L-methionine = 2-methylsulfanyl-N(6)-L-threonylcarbamoyladenosine(37) in tRNA + (sulfur carrier)-H + 5'-deoxyadenosine + L-methionine + A + S-adenosyl-L-homocysteine + 2 H(+)</text>
        <dbReference type="Rhea" id="RHEA:37075"/>
        <dbReference type="Rhea" id="RHEA-COMP:10163"/>
        <dbReference type="Rhea" id="RHEA-COMP:11092"/>
        <dbReference type="Rhea" id="RHEA-COMP:14737"/>
        <dbReference type="Rhea" id="RHEA-COMP:14739"/>
        <dbReference type="ChEBI" id="CHEBI:13193"/>
        <dbReference type="ChEBI" id="CHEBI:15378"/>
        <dbReference type="ChEBI" id="CHEBI:17319"/>
        <dbReference type="ChEBI" id="CHEBI:17499"/>
        <dbReference type="ChEBI" id="CHEBI:29917"/>
        <dbReference type="ChEBI" id="CHEBI:57844"/>
        <dbReference type="ChEBI" id="CHEBI:57856"/>
        <dbReference type="ChEBI" id="CHEBI:59789"/>
        <dbReference type="ChEBI" id="CHEBI:64428"/>
        <dbReference type="ChEBI" id="CHEBI:74418"/>
        <dbReference type="ChEBI" id="CHEBI:74420"/>
        <dbReference type="EC" id="2.8.4.5"/>
    </reaction>
</comment>
<keyword evidence="6 18" id="KW-0808">Transferase</keyword>
<dbReference type="InterPro" id="IPR005839">
    <property type="entry name" value="Methylthiotransferase"/>
</dbReference>
<dbReference type="FunFam" id="3.40.50.12160:FF:000004">
    <property type="entry name" value="Threonylcarbamoyladenosine tRNA methylthiotransferase MtaB"/>
    <property type="match status" value="1"/>
</dbReference>
<dbReference type="GO" id="GO:0046872">
    <property type="term" value="F:metal ion binding"/>
    <property type="evidence" value="ECO:0007669"/>
    <property type="project" value="UniProtKB-KW"/>
</dbReference>
<dbReference type="InterPro" id="IPR058240">
    <property type="entry name" value="rSAM_sf"/>
</dbReference>
<evidence type="ECO:0000256" key="1">
    <source>
        <dbReference type="ARBA" id="ARBA00001966"/>
    </source>
</evidence>
<keyword evidence="10" id="KW-0408">Iron</keyword>
<dbReference type="STRING" id="112901.SAMN04488500_11443"/>
<dbReference type="GO" id="GO:0035598">
    <property type="term" value="F:tRNA (N(6)-L-threonylcarbamoyladenosine(37)-C(2))-methylthiotransferase activity"/>
    <property type="evidence" value="ECO:0007669"/>
    <property type="project" value="UniProtKB-EC"/>
</dbReference>
<evidence type="ECO:0000256" key="8">
    <source>
        <dbReference type="ARBA" id="ARBA00022694"/>
    </source>
</evidence>
<dbReference type="InterPro" id="IPR013848">
    <property type="entry name" value="Methylthiotransferase_N"/>
</dbReference>
<dbReference type="OrthoDB" id="9805215at2"/>
<evidence type="ECO:0000256" key="3">
    <source>
        <dbReference type="ARBA" id="ARBA00013273"/>
    </source>
</evidence>
<evidence type="ECO:0000256" key="7">
    <source>
        <dbReference type="ARBA" id="ARBA00022691"/>
    </source>
</evidence>
<dbReference type="InterPro" id="IPR023404">
    <property type="entry name" value="rSAM_horseshoe"/>
</dbReference>
<evidence type="ECO:0000256" key="9">
    <source>
        <dbReference type="ARBA" id="ARBA00022723"/>
    </source>
</evidence>
<dbReference type="RefSeq" id="WP_084576875.1">
    <property type="nucleotide sequence ID" value="NZ_CP155572.1"/>
</dbReference>
<evidence type="ECO:0000256" key="12">
    <source>
        <dbReference type="ARBA" id="ARBA00031213"/>
    </source>
</evidence>
<dbReference type="PROSITE" id="PS51918">
    <property type="entry name" value="RADICAL_SAM"/>
    <property type="match status" value="1"/>
</dbReference>
<feature type="domain" description="Radical SAM core" evidence="17">
    <location>
        <begin position="141"/>
        <end position="376"/>
    </location>
</feature>
<evidence type="ECO:0000256" key="2">
    <source>
        <dbReference type="ARBA" id="ARBA00002399"/>
    </source>
</evidence>
<dbReference type="PANTHER" id="PTHR11918">
    <property type="entry name" value="RADICAL SAM PROTEINS"/>
    <property type="match status" value="1"/>
</dbReference>
<dbReference type="InterPro" id="IPR007197">
    <property type="entry name" value="rSAM"/>
</dbReference>
<gene>
    <name evidence="18" type="ORF">SAMN04488500_11443</name>
</gene>
<dbReference type="SMART" id="SM00729">
    <property type="entry name" value="Elp3"/>
    <property type="match status" value="1"/>
</dbReference>
<keyword evidence="7" id="KW-0949">S-adenosyl-L-methionine</keyword>
<evidence type="ECO:0000256" key="4">
    <source>
        <dbReference type="ARBA" id="ARBA00022485"/>
    </source>
</evidence>
<dbReference type="Pfam" id="PF00919">
    <property type="entry name" value="UPF0004"/>
    <property type="match status" value="1"/>
</dbReference>
<dbReference type="FunFam" id="3.80.30.20:FF:000001">
    <property type="entry name" value="tRNA-2-methylthio-N(6)-dimethylallyladenosine synthase 2"/>
    <property type="match status" value="1"/>
</dbReference>
<proteinExistence type="inferred from homology"/>
<keyword evidence="11" id="KW-0411">Iron-sulfur</keyword>
<accession>A0A1W2D8I8</accession>
<dbReference type="SFLD" id="SFLDF00295">
    <property type="entry name" value="threonylcarbamoyladenosine_tRN"/>
    <property type="match status" value="1"/>
</dbReference>
<keyword evidence="8" id="KW-0819">tRNA processing</keyword>
<dbReference type="InterPro" id="IPR006467">
    <property type="entry name" value="MiaB-like_bact"/>
</dbReference>
<dbReference type="InterPro" id="IPR034557">
    <property type="entry name" value="ThrcA_tRNA_MEthiotransferase"/>
</dbReference>
<evidence type="ECO:0000256" key="11">
    <source>
        <dbReference type="ARBA" id="ARBA00023014"/>
    </source>
</evidence>
<evidence type="ECO:0000256" key="14">
    <source>
        <dbReference type="ARBA" id="ARBA00061574"/>
    </source>
</evidence>
<dbReference type="EC" id="2.8.4.5" evidence="3"/>
<dbReference type="Proteomes" id="UP000192738">
    <property type="component" value="Unassembled WGS sequence"/>
</dbReference>
<dbReference type="EMBL" id="FWXI01000014">
    <property type="protein sequence ID" value="SMC93789.1"/>
    <property type="molecule type" value="Genomic_DNA"/>
</dbReference>